<reference evidence="3 4" key="1">
    <citation type="submission" date="2022-08" db="EMBL/GenBank/DDBJ databases">
        <title>novel species in genus Aeromicrobium.</title>
        <authorList>
            <person name="Ye L."/>
        </authorList>
    </citation>
    <scope>NUCLEOTIDE SEQUENCE [LARGE SCALE GENOMIC DNA]</scope>
    <source>
        <strain evidence="4">zg-Y1379</strain>
    </source>
</reference>
<feature type="chain" id="PRO_5045739834" evidence="1">
    <location>
        <begin position="21"/>
        <end position="289"/>
    </location>
</feature>
<evidence type="ECO:0000256" key="1">
    <source>
        <dbReference type="SAM" id="SignalP"/>
    </source>
</evidence>
<dbReference type="Pfam" id="PF12697">
    <property type="entry name" value="Abhydrolase_6"/>
    <property type="match status" value="1"/>
</dbReference>
<dbReference type="SUPFAM" id="SSF53474">
    <property type="entry name" value="alpha/beta-Hydrolases"/>
    <property type="match status" value="1"/>
</dbReference>
<keyword evidence="3" id="KW-0378">Hydrolase</keyword>
<dbReference type="InterPro" id="IPR029058">
    <property type="entry name" value="AB_hydrolase_fold"/>
</dbReference>
<evidence type="ECO:0000313" key="3">
    <source>
        <dbReference type="EMBL" id="UUP15233.1"/>
    </source>
</evidence>
<dbReference type="PANTHER" id="PTHR37017:SF11">
    <property type="entry name" value="ESTERASE_LIPASE_THIOESTERASE DOMAIN-CONTAINING PROTEIN"/>
    <property type="match status" value="1"/>
</dbReference>
<feature type="domain" description="AB hydrolase-1" evidence="2">
    <location>
        <begin position="53"/>
        <end position="276"/>
    </location>
</feature>
<sequence length="289" mass="30302">MSIHRPLTRTKIVTSGMALAAVVGLSATAPAFASSSGDSTHTAAARTAAKPTIVLVHGAWADSSSFAPVTKKLQKDGYTVLSAPNPLRGLRQDSANVATFVNAATKGPVVLVGHSYGGSVITNAATKTPRVKALVYVDAYAPAKGESVIDLTGAKPGSAFAVKDPTTVFNFVPYANAPKGDVDAYVKPELFKSTFAAKLPTSHTKVLAASQSPIALSALQAPSKTPAWKKIKSYFFVGTRDKVLPAAQQIAMAKRAEGVIVTRKADHLSMLEKPKQITTLIERAARHAR</sequence>
<dbReference type="GO" id="GO:0016787">
    <property type="term" value="F:hydrolase activity"/>
    <property type="evidence" value="ECO:0007669"/>
    <property type="project" value="UniProtKB-KW"/>
</dbReference>
<evidence type="ECO:0000259" key="2">
    <source>
        <dbReference type="Pfam" id="PF12697"/>
    </source>
</evidence>
<keyword evidence="4" id="KW-1185">Reference proteome</keyword>
<dbReference type="PANTHER" id="PTHR37017">
    <property type="entry name" value="AB HYDROLASE-1 DOMAIN-CONTAINING PROTEIN-RELATED"/>
    <property type="match status" value="1"/>
</dbReference>
<feature type="signal peptide" evidence="1">
    <location>
        <begin position="1"/>
        <end position="20"/>
    </location>
</feature>
<keyword evidence="1" id="KW-0732">Signal</keyword>
<dbReference type="Proteomes" id="UP001316184">
    <property type="component" value="Chromosome"/>
</dbReference>
<gene>
    <name evidence="3" type="ORF">NQV15_07960</name>
</gene>
<organism evidence="3 4">
    <name type="scientific">Aeromicrobium wangtongii</name>
    <dbReference type="NCBI Taxonomy" id="2969247"/>
    <lineage>
        <taxon>Bacteria</taxon>
        <taxon>Bacillati</taxon>
        <taxon>Actinomycetota</taxon>
        <taxon>Actinomycetes</taxon>
        <taxon>Propionibacteriales</taxon>
        <taxon>Nocardioidaceae</taxon>
        <taxon>Aeromicrobium</taxon>
    </lineage>
</organism>
<accession>A0ABY5MAU5</accession>
<evidence type="ECO:0000313" key="4">
    <source>
        <dbReference type="Proteomes" id="UP001316184"/>
    </source>
</evidence>
<dbReference type="InterPro" id="IPR000073">
    <property type="entry name" value="AB_hydrolase_1"/>
</dbReference>
<dbReference type="RefSeq" id="WP_232399287.1">
    <property type="nucleotide sequence ID" value="NZ_CP102173.1"/>
</dbReference>
<protein>
    <submittedName>
        <fullName evidence="3">Alpha/beta hydrolase</fullName>
    </submittedName>
</protein>
<dbReference type="EMBL" id="CP102173">
    <property type="protein sequence ID" value="UUP15233.1"/>
    <property type="molecule type" value="Genomic_DNA"/>
</dbReference>
<name>A0ABY5MAU5_9ACTN</name>
<proteinExistence type="predicted"/>
<dbReference type="InterPro" id="IPR052897">
    <property type="entry name" value="Sec-Metab_Biosynth_Hydrolase"/>
</dbReference>
<dbReference type="Gene3D" id="3.40.50.1820">
    <property type="entry name" value="alpha/beta hydrolase"/>
    <property type="match status" value="1"/>
</dbReference>